<reference evidence="4" key="1">
    <citation type="submission" date="2023-06" db="EMBL/GenBank/DDBJ databases">
        <authorList>
            <person name="Kurt Z."/>
        </authorList>
    </citation>
    <scope>NUCLEOTIDE SEQUENCE</scope>
</reference>
<dbReference type="PROSITE" id="PS51293">
    <property type="entry name" value="SANT"/>
    <property type="match status" value="1"/>
</dbReference>
<dbReference type="PROSITE" id="PS50090">
    <property type="entry name" value="MYB_LIKE"/>
    <property type="match status" value="1"/>
</dbReference>
<dbReference type="CDD" id="cd00167">
    <property type="entry name" value="SANT"/>
    <property type="match status" value="1"/>
</dbReference>
<reference evidence="5 6" key="2">
    <citation type="submission" date="2024-07" db="EMBL/GenBank/DDBJ databases">
        <authorList>
            <person name="Akdeniz Z."/>
        </authorList>
    </citation>
    <scope>NUCLEOTIDE SEQUENCE [LARGE SCALE GENOMIC DNA]</scope>
</reference>
<evidence type="ECO:0000313" key="5">
    <source>
        <dbReference type="EMBL" id="CAL6096354.1"/>
    </source>
</evidence>
<feature type="domain" description="SANT" evidence="2">
    <location>
        <begin position="9"/>
        <end position="57"/>
    </location>
</feature>
<dbReference type="InterPro" id="IPR017884">
    <property type="entry name" value="SANT_dom"/>
</dbReference>
<proteinExistence type="predicted"/>
<dbReference type="SUPFAM" id="SSF46689">
    <property type="entry name" value="Homeodomain-like"/>
    <property type="match status" value="1"/>
</dbReference>
<name>A0AA86P5H6_9EUKA</name>
<feature type="domain" description="HTH myb-type" evidence="3">
    <location>
        <begin position="1"/>
        <end position="57"/>
    </location>
</feature>
<dbReference type="InterPro" id="IPR017930">
    <property type="entry name" value="Myb_dom"/>
</dbReference>
<dbReference type="PROSITE" id="PS51294">
    <property type="entry name" value="HTH_MYB"/>
    <property type="match status" value="1"/>
</dbReference>
<comment type="caution">
    <text evidence="4">The sequence shown here is derived from an EMBL/GenBank/DDBJ whole genome shotgun (WGS) entry which is preliminary data.</text>
</comment>
<gene>
    <name evidence="4" type="ORF">HINF_LOCUS18550</name>
    <name evidence="5" type="ORF">HINF_LOCUS68389</name>
</gene>
<evidence type="ECO:0000259" key="3">
    <source>
        <dbReference type="PROSITE" id="PS51294"/>
    </source>
</evidence>
<protein>
    <submittedName>
        <fullName evidence="4">SANT/Myb domain</fullName>
    </submittedName>
    <submittedName>
        <fullName evidence="5">SANT/Myb_domain</fullName>
    </submittedName>
</protein>
<sequence>MDMIKRDWNKWTKDEEKIFQKALKEFGKDFQAISDLLKNRSYRQVRSHYYNSQCEQKKQTCNYTTQYQLICFDSL</sequence>
<dbReference type="EMBL" id="CATOUU010000466">
    <property type="protein sequence ID" value="CAI9930905.1"/>
    <property type="molecule type" value="Genomic_DNA"/>
</dbReference>
<dbReference type="Pfam" id="PF00249">
    <property type="entry name" value="Myb_DNA-binding"/>
    <property type="match status" value="1"/>
</dbReference>
<dbReference type="AlphaFoldDB" id="A0AA86P5H6"/>
<dbReference type="InterPro" id="IPR009057">
    <property type="entry name" value="Homeodomain-like_sf"/>
</dbReference>
<dbReference type="SMART" id="SM00717">
    <property type="entry name" value="SANT"/>
    <property type="match status" value="1"/>
</dbReference>
<evidence type="ECO:0000259" key="1">
    <source>
        <dbReference type="PROSITE" id="PS50090"/>
    </source>
</evidence>
<evidence type="ECO:0000313" key="6">
    <source>
        <dbReference type="Proteomes" id="UP001642409"/>
    </source>
</evidence>
<keyword evidence="6" id="KW-1185">Reference proteome</keyword>
<organism evidence="4">
    <name type="scientific">Hexamita inflata</name>
    <dbReference type="NCBI Taxonomy" id="28002"/>
    <lineage>
        <taxon>Eukaryota</taxon>
        <taxon>Metamonada</taxon>
        <taxon>Diplomonadida</taxon>
        <taxon>Hexamitidae</taxon>
        <taxon>Hexamitinae</taxon>
        <taxon>Hexamita</taxon>
    </lineage>
</organism>
<accession>A0AA86P5H6</accession>
<dbReference type="Gene3D" id="1.10.10.60">
    <property type="entry name" value="Homeodomain-like"/>
    <property type="match status" value="1"/>
</dbReference>
<dbReference type="Proteomes" id="UP001642409">
    <property type="component" value="Unassembled WGS sequence"/>
</dbReference>
<feature type="domain" description="Myb-like" evidence="1">
    <location>
        <begin position="9"/>
        <end position="53"/>
    </location>
</feature>
<dbReference type="InterPro" id="IPR001005">
    <property type="entry name" value="SANT/Myb"/>
</dbReference>
<evidence type="ECO:0000313" key="4">
    <source>
        <dbReference type="EMBL" id="CAI9930905.1"/>
    </source>
</evidence>
<dbReference type="EMBL" id="CAXDID020000485">
    <property type="protein sequence ID" value="CAL6096354.1"/>
    <property type="molecule type" value="Genomic_DNA"/>
</dbReference>
<evidence type="ECO:0000259" key="2">
    <source>
        <dbReference type="PROSITE" id="PS51293"/>
    </source>
</evidence>